<proteinExistence type="predicted"/>
<dbReference type="EMBL" id="CP002048">
    <property type="protein sequence ID" value="ADI01012.1"/>
    <property type="molecule type" value="Genomic_DNA"/>
</dbReference>
<dbReference type="KEGG" id="slp:Slip_0222"/>
<organism evidence="1 2">
    <name type="scientific">Syntrophothermus lipocalidus (strain DSM 12680 / TGB-C1)</name>
    <dbReference type="NCBI Taxonomy" id="643648"/>
    <lineage>
        <taxon>Bacteria</taxon>
        <taxon>Bacillati</taxon>
        <taxon>Bacillota</taxon>
        <taxon>Clostridia</taxon>
        <taxon>Eubacteriales</taxon>
        <taxon>Syntrophomonadaceae</taxon>
        <taxon>Syntrophothermus</taxon>
    </lineage>
</organism>
<name>D7CJC3_SYNLT</name>
<sequence>MGTKKEVFLVVLVVLGIIASVAGFKYYEGYYEGQHSGERIAVIIQDNRIIERINLDKVEKPRNILISGDYHNLIRVEKGRIRFEKSDCPNQICVHTGWLEKYGDIAVCMPNRVIVEITTD</sequence>
<dbReference type="eggNOG" id="COG5341">
    <property type="taxonomic scope" value="Bacteria"/>
</dbReference>
<protein>
    <submittedName>
        <fullName evidence="1">Uncharacterized protein</fullName>
    </submittedName>
</protein>
<dbReference type="Proteomes" id="UP000000378">
    <property type="component" value="Chromosome"/>
</dbReference>
<dbReference type="HOGENOM" id="CLU_130936_1_2_9"/>
<reference evidence="2" key="1">
    <citation type="journal article" date="2010" name="Stand. Genomic Sci.">
        <title>Complete genome sequence of Syntrophothermus lipocalidus type strain (TGB-C1T).</title>
        <authorList>
            <consortium name="US DOE Joint Genome Institute (JGI-PGF)"/>
            <person name="Djao O."/>
            <person name="Zhang X."/>
            <person name="Lucas S."/>
            <person name="Lapidus A."/>
            <person name="Glavina Del Rio T."/>
            <person name="Nolan M."/>
            <person name="Tice H."/>
            <person name="Cheng J."/>
            <person name="Han C."/>
            <person name="Tapia R."/>
            <person name="Goodwin L."/>
            <person name="Pitluck S."/>
            <person name="Liolios K."/>
            <person name="Ivanova N."/>
            <person name="Mavromatis K."/>
            <person name="Mikhailova N."/>
            <person name="Ovchinnikova G."/>
            <person name="Pati A."/>
            <person name="Brambilla E."/>
            <person name="Chen A."/>
            <person name="Palaniappan K."/>
            <person name="Land M."/>
            <person name="Hauser L."/>
            <person name="Chang Y."/>
            <person name="Jeffries C."/>
            <person name="Rohde M."/>
            <person name="Sikorski J."/>
            <person name="Spring S."/>
            <person name="Goker M."/>
            <person name="Detter J."/>
            <person name="Woyke T."/>
            <person name="Bristow J."/>
            <person name="Eisen J."/>
            <person name="Markowitz V."/>
            <person name="Hugenholtz P."/>
            <person name="Kyrpides N."/>
            <person name="Klenk H."/>
        </authorList>
    </citation>
    <scope>NUCLEOTIDE SEQUENCE [LARGE SCALE GENOMIC DNA]</scope>
    <source>
        <strain evidence="2">DSM 12680 / TGB-C1</strain>
    </source>
</reference>
<evidence type="ECO:0000313" key="1">
    <source>
        <dbReference type="EMBL" id="ADI01012.1"/>
    </source>
</evidence>
<dbReference type="AlphaFoldDB" id="D7CJC3"/>
<dbReference type="RefSeq" id="WP_013174414.1">
    <property type="nucleotide sequence ID" value="NC_014220.1"/>
</dbReference>
<accession>D7CJC3</accession>
<dbReference type="OrthoDB" id="47603at2"/>
<dbReference type="CDD" id="cd09846">
    <property type="entry name" value="DUF1312"/>
    <property type="match status" value="1"/>
</dbReference>
<reference evidence="1 2" key="2">
    <citation type="journal article" date="2010" name="Stand. Genomic Sci.">
        <title>Complete genome sequence of Syntrophothermus lipocalidus type strain (TGB-C1).</title>
        <authorList>
            <person name="Djao O.D."/>
            <person name="Zhang X."/>
            <person name="Lucas S."/>
            <person name="Lapidus A."/>
            <person name="Del Rio T.G."/>
            <person name="Nolan M."/>
            <person name="Tice H."/>
            <person name="Cheng J.F."/>
            <person name="Han C."/>
            <person name="Tapia R."/>
            <person name="Goodwin L."/>
            <person name="Pitluck S."/>
            <person name="Liolios K."/>
            <person name="Ivanova N."/>
            <person name="Mavromatis K."/>
            <person name="Mikhailova N."/>
            <person name="Ovchinnikova G."/>
            <person name="Pati A."/>
            <person name="Brambilla E."/>
            <person name="Chen A."/>
            <person name="Palaniappan K."/>
            <person name="Land M."/>
            <person name="Hauser L."/>
            <person name="Chang Y.J."/>
            <person name="Jeffries C.D."/>
            <person name="Rohde M."/>
            <person name="Sikorski J."/>
            <person name="Spring S."/>
            <person name="Goker M."/>
            <person name="Detter J.C."/>
            <person name="Woyke T."/>
            <person name="Bristow J."/>
            <person name="Eisen J.A."/>
            <person name="Markowitz V."/>
            <person name="Hugenholtz P."/>
            <person name="Kyrpides N.C."/>
            <person name="Klenk H.P."/>
        </authorList>
    </citation>
    <scope>NUCLEOTIDE SEQUENCE [LARGE SCALE GENOMIC DNA]</scope>
    <source>
        <strain evidence="2">DSM 12680 / TGB-C1</strain>
    </source>
</reference>
<dbReference type="InterPro" id="IPR038690">
    <property type="entry name" value="NusG_2_sf"/>
</dbReference>
<dbReference type="Gene3D" id="2.60.320.10">
    <property type="entry name" value="N-utilization substance G protein NusG, insert domain"/>
    <property type="match status" value="1"/>
</dbReference>
<dbReference type="Pfam" id="PF07009">
    <property type="entry name" value="NusG_II"/>
    <property type="match status" value="1"/>
</dbReference>
<gene>
    <name evidence="1" type="ordered locus">Slip_0222</name>
</gene>
<evidence type="ECO:0000313" key="2">
    <source>
        <dbReference type="Proteomes" id="UP000000378"/>
    </source>
</evidence>
<keyword evidence="2" id="KW-1185">Reference proteome</keyword>
<dbReference type="STRING" id="643648.Slip_0222"/>